<dbReference type="Gene3D" id="3.90.79.10">
    <property type="entry name" value="Nucleoside Triphosphate Pyrophosphohydrolase"/>
    <property type="match status" value="1"/>
</dbReference>
<evidence type="ECO:0000313" key="10">
    <source>
        <dbReference type="Proteomes" id="UP000624325"/>
    </source>
</evidence>
<protein>
    <recommendedName>
        <fullName evidence="8">Nudix hydrolase domain-containing protein</fullName>
    </recommendedName>
</protein>
<dbReference type="EMBL" id="BONC01000029">
    <property type="protein sequence ID" value="GIF58086.1"/>
    <property type="molecule type" value="Genomic_DNA"/>
</dbReference>
<evidence type="ECO:0000256" key="2">
    <source>
        <dbReference type="ARBA" id="ARBA00001946"/>
    </source>
</evidence>
<dbReference type="Pfam" id="PF00293">
    <property type="entry name" value="NUDIX"/>
    <property type="match status" value="1"/>
</dbReference>
<name>A0ABQ4C5M8_9ACTN</name>
<keyword evidence="4" id="KW-0378">Hydrolase</keyword>
<evidence type="ECO:0000256" key="5">
    <source>
        <dbReference type="ARBA" id="ARBA00022842"/>
    </source>
</evidence>
<dbReference type="InterPro" id="IPR000086">
    <property type="entry name" value="NUDIX_hydrolase_dom"/>
</dbReference>
<evidence type="ECO:0000256" key="4">
    <source>
        <dbReference type="ARBA" id="ARBA00022801"/>
    </source>
</evidence>
<comment type="cofactor">
    <cofactor evidence="2">
        <name>Mg(2+)</name>
        <dbReference type="ChEBI" id="CHEBI:18420"/>
    </cofactor>
</comment>
<accession>A0ABQ4C5M8</accession>
<sequence>MAEAGRDGIWVNGGAPKDGPRLFPGVGASLPPGVGARRRPEDADELALPTWFDPLLGSLHGARAEDFTRLPTPERAGRDSAVLVLLGEEEDGGPDILMLQRAATLRNHAGQPAFPGGVADPGDADPAATALREADEEVGLDPSSVTLLAELPRLWIPASDFLVTPVLAWWHRPHPVAPRDAAEVAHVARLPVAELAEPTNRLRLRHPSGWIGPAFEVRGMLVWGFTAGVVSTLLDMAGWSRPWPQDRIGELPPSTSPSATSADPTEPA</sequence>
<evidence type="ECO:0000256" key="6">
    <source>
        <dbReference type="ARBA" id="ARBA00023211"/>
    </source>
</evidence>
<dbReference type="Proteomes" id="UP000624325">
    <property type="component" value="Unassembled WGS sequence"/>
</dbReference>
<evidence type="ECO:0000313" key="9">
    <source>
        <dbReference type="EMBL" id="GIF58086.1"/>
    </source>
</evidence>
<feature type="domain" description="Nudix hydrolase" evidence="8">
    <location>
        <begin position="77"/>
        <end position="217"/>
    </location>
</feature>
<reference evidence="9 10" key="1">
    <citation type="submission" date="2021-01" db="EMBL/GenBank/DDBJ databases">
        <title>Whole genome shotgun sequence of Asanoa iriomotensis NBRC 100142.</title>
        <authorList>
            <person name="Komaki H."/>
            <person name="Tamura T."/>
        </authorList>
    </citation>
    <scope>NUCLEOTIDE SEQUENCE [LARGE SCALE GENOMIC DNA]</scope>
    <source>
        <strain evidence="9 10">NBRC 100142</strain>
    </source>
</reference>
<dbReference type="CDD" id="cd03426">
    <property type="entry name" value="NUDIX_CoAse_Nudt7"/>
    <property type="match status" value="1"/>
</dbReference>
<keyword evidence="10" id="KW-1185">Reference proteome</keyword>
<dbReference type="InterPro" id="IPR045121">
    <property type="entry name" value="CoAse"/>
</dbReference>
<evidence type="ECO:0000256" key="7">
    <source>
        <dbReference type="SAM" id="MobiDB-lite"/>
    </source>
</evidence>
<feature type="compositionally biased region" description="Low complexity" evidence="7">
    <location>
        <begin position="252"/>
        <end position="268"/>
    </location>
</feature>
<dbReference type="SUPFAM" id="SSF55811">
    <property type="entry name" value="Nudix"/>
    <property type="match status" value="1"/>
</dbReference>
<feature type="region of interest" description="Disordered" evidence="7">
    <location>
        <begin position="1"/>
        <end position="39"/>
    </location>
</feature>
<organism evidence="9 10">
    <name type="scientific">Asanoa iriomotensis</name>
    <dbReference type="NCBI Taxonomy" id="234613"/>
    <lineage>
        <taxon>Bacteria</taxon>
        <taxon>Bacillati</taxon>
        <taxon>Actinomycetota</taxon>
        <taxon>Actinomycetes</taxon>
        <taxon>Micromonosporales</taxon>
        <taxon>Micromonosporaceae</taxon>
        <taxon>Asanoa</taxon>
    </lineage>
</organism>
<evidence type="ECO:0000256" key="1">
    <source>
        <dbReference type="ARBA" id="ARBA00001936"/>
    </source>
</evidence>
<keyword evidence="5" id="KW-0460">Magnesium</keyword>
<comment type="caution">
    <text evidence="9">The sequence shown here is derived from an EMBL/GenBank/DDBJ whole genome shotgun (WGS) entry which is preliminary data.</text>
</comment>
<proteinExistence type="predicted"/>
<dbReference type="InterPro" id="IPR015797">
    <property type="entry name" value="NUDIX_hydrolase-like_dom_sf"/>
</dbReference>
<dbReference type="PANTHER" id="PTHR12992:SF11">
    <property type="entry name" value="MITOCHONDRIAL COENZYME A DIPHOSPHATASE NUDT8"/>
    <property type="match status" value="1"/>
</dbReference>
<dbReference type="PROSITE" id="PS51462">
    <property type="entry name" value="NUDIX"/>
    <property type="match status" value="1"/>
</dbReference>
<keyword evidence="3" id="KW-0479">Metal-binding</keyword>
<comment type="cofactor">
    <cofactor evidence="1">
        <name>Mn(2+)</name>
        <dbReference type="ChEBI" id="CHEBI:29035"/>
    </cofactor>
</comment>
<evidence type="ECO:0000259" key="8">
    <source>
        <dbReference type="PROSITE" id="PS51462"/>
    </source>
</evidence>
<feature type="region of interest" description="Disordered" evidence="7">
    <location>
        <begin position="245"/>
        <end position="268"/>
    </location>
</feature>
<evidence type="ECO:0000256" key="3">
    <source>
        <dbReference type="ARBA" id="ARBA00022723"/>
    </source>
</evidence>
<dbReference type="PANTHER" id="PTHR12992">
    <property type="entry name" value="NUDIX HYDROLASE"/>
    <property type="match status" value="1"/>
</dbReference>
<gene>
    <name evidence="9" type="ORF">Air01nite_41810</name>
</gene>
<keyword evidence="6" id="KW-0464">Manganese</keyword>